<evidence type="ECO:0000256" key="2">
    <source>
        <dbReference type="SAM" id="MobiDB-lite"/>
    </source>
</evidence>
<dbReference type="OrthoDB" id="5811183at2759"/>
<keyword evidence="5" id="KW-1185">Reference proteome</keyword>
<dbReference type="Proteomes" id="UP000001940">
    <property type="component" value="Chromosome X"/>
</dbReference>
<dbReference type="OMA" id="LTMDHES"/>
<feature type="chain" id="PRO_5003476104" evidence="3">
    <location>
        <begin position="17"/>
        <end position="642"/>
    </location>
</feature>
<dbReference type="AGR" id="WB:WBGene00010835"/>
<gene>
    <name evidence="4" type="ORF">CELE_M03B6.3</name>
    <name evidence="4 6" type="ORF">M03B6.3</name>
</gene>
<accession>G5EGM4</accession>
<dbReference type="SMR" id="G5EGM4"/>
<dbReference type="EMBL" id="BX284606">
    <property type="protein sequence ID" value="CAB01764.2"/>
    <property type="molecule type" value="Genomic_DNA"/>
</dbReference>
<evidence type="ECO:0000256" key="1">
    <source>
        <dbReference type="SAM" id="Coils"/>
    </source>
</evidence>
<evidence type="ECO:0000313" key="6">
    <source>
        <dbReference type="WormBase" id="M03B6.3"/>
    </source>
</evidence>
<dbReference type="AlphaFoldDB" id="G5EGM4"/>
<keyword evidence="3" id="KW-0732">Signal</keyword>
<dbReference type="FunCoup" id="G5EGM4">
    <property type="interactions" value="1279"/>
</dbReference>
<dbReference type="eggNOG" id="ENOG502TGYI">
    <property type="taxonomic scope" value="Eukaryota"/>
</dbReference>
<evidence type="ECO:0000313" key="4">
    <source>
        <dbReference type="EMBL" id="CAB01764.2"/>
    </source>
</evidence>
<dbReference type="STRING" id="6239.M03B6.3.1"/>
<dbReference type="CTD" id="181498"/>
<protein>
    <submittedName>
        <fullName evidence="4">Uncharacterized protein</fullName>
    </submittedName>
</protein>
<feature type="coiled-coil region" evidence="1">
    <location>
        <begin position="269"/>
        <end position="343"/>
    </location>
</feature>
<dbReference type="PeptideAtlas" id="G5EGM4"/>
<evidence type="ECO:0000256" key="3">
    <source>
        <dbReference type="SAM" id="SignalP"/>
    </source>
</evidence>
<dbReference type="PaxDb" id="6239-M03B6.3"/>
<dbReference type="RefSeq" id="NP_510310.1">
    <property type="nucleotide sequence ID" value="NM_077909.4"/>
</dbReference>
<name>G5EGM4_CAEEL</name>
<dbReference type="HOGENOM" id="CLU_422888_0_0_1"/>
<dbReference type="Bgee" id="WBGene00010835">
    <property type="expression patterns" value="Expressed in embryo and 3 other cell types or tissues"/>
</dbReference>
<evidence type="ECO:0007829" key="7">
    <source>
        <dbReference type="PeptideAtlas" id="G5EGM4"/>
    </source>
</evidence>
<dbReference type="PIR" id="T23687">
    <property type="entry name" value="T23687"/>
</dbReference>
<dbReference type="PIR" id="H89695">
    <property type="entry name" value="H89695"/>
</dbReference>
<dbReference type="KEGG" id="cel:CELE_M03B6.3"/>
<organism evidence="4 5">
    <name type="scientific">Caenorhabditis elegans</name>
    <dbReference type="NCBI Taxonomy" id="6239"/>
    <lineage>
        <taxon>Eukaryota</taxon>
        <taxon>Metazoa</taxon>
        <taxon>Ecdysozoa</taxon>
        <taxon>Nematoda</taxon>
        <taxon>Chromadorea</taxon>
        <taxon>Rhabditida</taxon>
        <taxon>Rhabditina</taxon>
        <taxon>Rhabditomorpha</taxon>
        <taxon>Rhabditoidea</taxon>
        <taxon>Rhabditidae</taxon>
        <taxon>Peloderinae</taxon>
        <taxon>Caenorhabditis</taxon>
    </lineage>
</organism>
<dbReference type="InParanoid" id="G5EGM4"/>
<proteinExistence type="evidence at protein level"/>
<dbReference type="GeneID" id="181498"/>
<evidence type="ECO:0000313" key="5">
    <source>
        <dbReference type="Proteomes" id="UP000001940"/>
    </source>
</evidence>
<keyword evidence="7" id="KW-1267">Proteomics identification</keyword>
<dbReference type="WormBase" id="M03B6.3">
    <property type="protein sequence ID" value="CE23873"/>
    <property type="gene ID" value="WBGene00010835"/>
</dbReference>
<feature type="region of interest" description="Disordered" evidence="2">
    <location>
        <begin position="344"/>
        <end position="390"/>
    </location>
</feature>
<feature type="signal peptide" evidence="3">
    <location>
        <begin position="1"/>
        <end position="16"/>
    </location>
</feature>
<sequence length="642" mass="71866">MRSYLLLSLLVIAVFAQDEESSSKPPFMERIVQTLPNIGNVIKGQMEGNPDELKKMLTNMLGGGMLSELVVNPFGVAKNIGVPLEDLGINKTDFGTPLDLPGMNGTSKAAFKFLDAFTSQPPTTKAKEMYVDGVKVKDWDRYARKFQLERLGYTTIAPPTSTVPLNPENIAEVVFQKLKEREGTEPPRPHADLSNSIDMNLVDPRRMAEVNALLRRAPQRFESPQASLNSMGPMDIGPPGYMQPLDPAIDEVVTNLRTKGAYGLGVDDVKRLQNILQTYEQTLQTKELLTRRKQLEVLQTELTEQRMKIEVQKKMEEELRKKEKQLEEEKQQMEQRLKEQLSNWHSSFGPNQPRPPAPLPTDLQLENLGYPPSPPAPLAQPTPAPAVSENTDEPPAFIVASSHERKLTEERENLVEQQMMPVPPPAKLSSALRNHIRYSPTPVVTEATPVIPPSTSVDREDDEFVSKCDCEQISLEKMNGKWLMALASPNVVQAIQEKANVLLEGTEALTCSRFDVSAGKHSVAAQDARLIWQFRTHGAPKLFRLRGSALTMDHESVRVQMADFNGENFSFPFCVLKSGETSSSYEHLLVTNSQGNCKDVALLVRDPQEFFDHPNKNLQKYLKNKIAKKEMNSLNVVNFGDC</sequence>
<reference evidence="4 5" key="1">
    <citation type="journal article" date="1998" name="Science">
        <title>Genome sequence of the nematode C. elegans: a platform for investigating biology.</title>
        <authorList>
            <consortium name="The C. elegans sequencing consortium"/>
            <person name="Sulson J.E."/>
            <person name="Waterston R."/>
        </authorList>
    </citation>
    <scope>NUCLEOTIDE SEQUENCE [LARGE SCALE GENOMIC DNA]</scope>
    <source>
        <strain evidence="4 5">Bristol N2</strain>
    </source>
</reference>
<feature type="compositionally biased region" description="Pro residues" evidence="2">
    <location>
        <begin position="371"/>
        <end position="384"/>
    </location>
</feature>
<dbReference type="IntAct" id="G5EGM4">
    <property type="interactions" value="1"/>
</dbReference>
<keyword evidence="1" id="KW-0175">Coiled coil</keyword>